<accession>A0ABX1LDA0</accession>
<evidence type="ECO:0000313" key="5">
    <source>
        <dbReference type="EMBL" id="NMD55477.1"/>
    </source>
</evidence>
<dbReference type="RefSeq" id="WP_158645001.1">
    <property type="nucleotide sequence ID" value="NZ_JABARZ010000005.1"/>
</dbReference>
<feature type="domain" description="DUF7373" evidence="4">
    <location>
        <begin position="260"/>
        <end position="386"/>
    </location>
</feature>
<dbReference type="InterPro" id="IPR055797">
    <property type="entry name" value="DUF7373"/>
</dbReference>
<dbReference type="Proteomes" id="UP000556611">
    <property type="component" value="Unassembled WGS sequence"/>
</dbReference>
<feature type="region of interest" description="Disordered" evidence="1">
    <location>
        <begin position="24"/>
        <end position="43"/>
    </location>
</feature>
<dbReference type="EMBL" id="JABARZ010000005">
    <property type="protein sequence ID" value="NMD55477.1"/>
    <property type="molecule type" value="Genomic_DNA"/>
</dbReference>
<comment type="caution">
    <text evidence="5">The sequence shown here is derived from an EMBL/GenBank/DDBJ whole genome shotgun (WGS) entry which is preliminary data.</text>
</comment>
<feature type="domain" description="DUF7373" evidence="3">
    <location>
        <begin position="52"/>
        <end position="241"/>
    </location>
</feature>
<protein>
    <submittedName>
        <fullName evidence="5">Uncharacterized protein</fullName>
    </submittedName>
</protein>
<dbReference type="InterPro" id="IPR056463">
    <property type="entry name" value="DUF7373_C"/>
</dbReference>
<organism evidence="5 6">
    <name type="scientific">Tsukamurella columbiensis</name>
    <dbReference type="NCBI Taxonomy" id="128509"/>
    <lineage>
        <taxon>Bacteria</taxon>
        <taxon>Bacillati</taxon>
        <taxon>Actinomycetota</taxon>
        <taxon>Actinomycetes</taxon>
        <taxon>Mycobacteriales</taxon>
        <taxon>Tsukamurellaceae</taxon>
        <taxon>Tsukamurella</taxon>
    </lineage>
</organism>
<evidence type="ECO:0000256" key="1">
    <source>
        <dbReference type="SAM" id="MobiDB-lite"/>
    </source>
</evidence>
<sequence>MLRRSLSVAGAALLLAGCSTTVPGSPVADPSGVPKPDTGSYATAPRQIAPMTEKVQIAAEGFRMMEIIPLATEIDGAVRYGRTPGVGRMSPVVKSVYGEGVGVALADHEVGVYTSTSDRAPGSDAAGLGNNLVLGLFRFKDEAAARAAAASPAVLAEDKSSGSAAPTPKQTVEVPRYAAAKAYSKTYGGSKSIVGVLASGRFVLAAYTRGPVEQIAKFFDLQLAALKGFVPTPADKFSTLTRDHDDLLQYTLAEESPTVYQATFKARAIINAQTDVAAAVKDFADAGVDYIANAGNTVTRARDAAGATLLAGRFIDQTRSMHAGATETSVRGVPGGRCLTYPTYTSSKDTRTYCVVPVGRYLAEVTDGQDARAKQAIGASYLILQQAK</sequence>
<evidence type="ECO:0000259" key="3">
    <source>
        <dbReference type="Pfam" id="PF24088"/>
    </source>
</evidence>
<name>A0ABX1LDA0_9ACTN</name>
<proteinExistence type="predicted"/>
<keyword evidence="2" id="KW-0732">Signal</keyword>
<feature type="signal peptide" evidence="2">
    <location>
        <begin position="1"/>
        <end position="24"/>
    </location>
</feature>
<keyword evidence="6" id="KW-1185">Reference proteome</keyword>
<evidence type="ECO:0000256" key="2">
    <source>
        <dbReference type="SAM" id="SignalP"/>
    </source>
</evidence>
<dbReference type="PROSITE" id="PS51257">
    <property type="entry name" value="PROKAR_LIPOPROTEIN"/>
    <property type="match status" value="1"/>
</dbReference>
<feature type="chain" id="PRO_5046915182" evidence="2">
    <location>
        <begin position="25"/>
        <end position="388"/>
    </location>
</feature>
<evidence type="ECO:0000259" key="4">
    <source>
        <dbReference type="Pfam" id="PF24092"/>
    </source>
</evidence>
<gene>
    <name evidence="5" type="ORF">HHU10_07575</name>
</gene>
<evidence type="ECO:0000313" key="6">
    <source>
        <dbReference type="Proteomes" id="UP000556611"/>
    </source>
</evidence>
<dbReference type="Pfam" id="PF24092">
    <property type="entry name" value="DUF7373_C"/>
    <property type="match status" value="1"/>
</dbReference>
<reference evidence="5 6" key="1">
    <citation type="submission" date="2020-04" db="EMBL/GenBank/DDBJ databases">
        <title>MicrobeNet Type strains.</title>
        <authorList>
            <person name="Nicholson A.C."/>
        </authorList>
    </citation>
    <scope>NUCLEOTIDE SEQUENCE [LARGE SCALE GENOMIC DNA]</scope>
    <source>
        <strain evidence="5 6">ATCC BAA-330</strain>
    </source>
</reference>
<dbReference type="Pfam" id="PF24088">
    <property type="entry name" value="DUF7373"/>
    <property type="match status" value="1"/>
</dbReference>